<dbReference type="Gene3D" id="2.60.120.620">
    <property type="entry name" value="q2cbj1_9rhob like domain"/>
    <property type="match status" value="1"/>
</dbReference>
<evidence type="ECO:0008006" key="3">
    <source>
        <dbReference type="Google" id="ProtNLM"/>
    </source>
</evidence>
<accession>A0A178C2N5</accession>
<dbReference type="PANTHER" id="PTHR40128">
    <property type="entry name" value="EXPRESSED PROTEIN"/>
    <property type="match status" value="1"/>
</dbReference>
<dbReference type="Proteomes" id="UP000185904">
    <property type="component" value="Unassembled WGS sequence"/>
</dbReference>
<dbReference type="AlphaFoldDB" id="A0A178C2N5"/>
<dbReference type="RefSeq" id="XP_022494849.1">
    <property type="nucleotide sequence ID" value="XM_022649185.1"/>
</dbReference>
<dbReference type="EMBL" id="LVCJ01000126">
    <property type="protein sequence ID" value="OAL23724.1"/>
    <property type="molecule type" value="Genomic_DNA"/>
</dbReference>
<gene>
    <name evidence="1" type="ORF">AYO20_10929</name>
</gene>
<sequence>MFLQNHGSTQVEPSAYLSMAAVTSLSATKPLPPTVGAIQGSIPQSMLGWLRQTPSETPIEEIRRRLFEDEYVFVKGLLPRDDVLKMREHYFGQFKSLRLLKPDTEPVDGIYNMAEDISLHNGIGGGGPAGHDELDQLVKAHVQQPYLDFVAHPKLRAMVRNIMDWEEEVLVKRTMLRHNIPGGQSTGVHYDKLFLRGGHAFFLTAWVPIGDITATGGGLVYLEDSTNLGKAIEDDFEVRAKDFTVEEKISAFNRNMSATGVLSLNPMVFQQDNEHLARKTKYHWLVADFEAGDVVFHLPYTIHTAAANDDPTGRIRLSTDLRFYDKKDVEASTTDERWHKYWTPDDGL</sequence>
<comment type="caution">
    <text evidence="1">The sequence shown here is derived from an EMBL/GenBank/DDBJ whole genome shotgun (WGS) entry which is preliminary data.</text>
</comment>
<proteinExistence type="predicted"/>
<name>A0A178C2N5_9EURO</name>
<organism evidence="1 2">
    <name type="scientific">Fonsecaea nubica</name>
    <dbReference type="NCBI Taxonomy" id="856822"/>
    <lineage>
        <taxon>Eukaryota</taxon>
        <taxon>Fungi</taxon>
        <taxon>Dikarya</taxon>
        <taxon>Ascomycota</taxon>
        <taxon>Pezizomycotina</taxon>
        <taxon>Eurotiomycetes</taxon>
        <taxon>Chaetothyriomycetidae</taxon>
        <taxon>Chaetothyriales</taxon>
        <taxon>Herpotrichiellaceae</taxon>
        <taxon>Fonsecaea</taxon>
    </lineage>
</organism>
<protein>
    <recommendedName>
        <fullName evidence="3">Phytanoyl-CoA dioxygenase</fullName>
    </recommendedName>
</protein>
<dbReference type="InterPro" id="IPR008775">
    <property type="entry name" value="Phytyl_CoA_dOase-like"/>
</dbReference>
<dbReference type="OrthoDB" id="2328924at2759"/>
<dbReference type="PANTHER" id="PTHR40128:SF1">
    <property type="entry name" value="PHYTANOYL-COA HYDROXYLASE"/>
    <property type="match status" value="1"/>
</dbReference>
<keyword evidence="2" id="KW-1185">Reference proteome</keyword>
<reference evidence="1 2" key="1">
    <citation type="submission" date="2016-03" db="EMBL/GenBank/DDBJ databases">
        <title>The draft genome sequence of Fonsecaea nubica causative agent of cutaneous subcutaneous infection in human host.</title>
        <authorList>
            <person name="Costa F."/>
            <person name="Sybren D.H."/>
            <person name="Raittz R.T."/>
            <person name="Weiss V.A."/>
            <person name="Leao A.C."/>
            <person name="Gomes R."/>
            <person name="De Souza E.M."/>
            <person name="Pedrosa F.O."/>
            <person name="Steffens M.B."/>
            <person name="Bombassaro A."/>
            <person name="Tadra-Sfeir M.Z."/>
            <person name="Moreno L.F."/>
            <person name="Najafzadeh M.J."/>
            <person name="Felipe M.S."/>
            <person name="Teixeira M."/>
            <person name="Sun J."/>
            <person name="Xi L."/>
            <person name="Castro M.A."/>
            <person name="Vicente V.A."/>
        </authorList>
    </citation>
    <scope>NUCLEOTIDE SEQUENCE [LARGE SCALE GENOMIC DNA]</scope>
    <source>
        <strain evidence="1 2">CBS 269.64</strain>
    </source>
</reference>
<evidence type="ECO:0000313" key="2">
    <source>
        <dbReference type="Proteomes" id="UP000185904"/>
    </source>
</evidence>
<evidence type="ECO:0000313" key="1">
    <source>
        <dbReference type="EMBL" id="OAL23724.1"/>
    </source>
</evidence>
<dbReference type="GeneID" id="34594317"/>
<dbReference type="Pfam" id="PF05721">
    <property type="entry name" value="PhyH"/>
    <property type="match status" value="1"/>
</dbReference>
<dbReference type="SUPFAM" id="SSF51197">
    <property type="entry name" value="Clavaminate synthase-like"/>
    <property type="match status" value="1"/>
</dbReference>